<evidence type="ECO:0000256" key="4">
    <source>
        <dbReference type="ARBA" id="ARBA00022722"/>
    </source>
</evidence>
<dbReference type="RefSeq" id="WP_147012713.1">
    <property type="nucleotide sequence ID" value="NZ_VORB01000001.1"/>
</dbReference>
<evidence type="ECO:0000256" key="3">
    <source>
        <dbReference type="ARBA" id="ARBA00022490"/>
    </source>
</evidence>
<dbReference type="Gene3D" id="2.40.50.140">
    <property type="entry name" value="Nucleic acid-binding proteins"/>
    <property type="match status" value="2"/>
</dbReference>
<protein>
    <recommendedName>
        <fullName evidence="8">Ribonuclease R</fullName>
        <shortName evidence="8">RNase R</shortName>
        <ecNumber evidence="8">3.1.13.1</ecNumber>
    </recommendedName>
</protein>
<evidence type="ECO:0000256" key="5">
    <source>
        <dbReference type="ARBA" id="ARBA00022801"/>
    </source>
</evidence>
<dbReference type="NCBIfam" id="TIGR02063">
    <property type="entry name" value="RNase_R"/>
    <property type="match status" value="1"/>
</dbReference>
<evidence type="ECO:0000256" key="8">
    <source>
        <dbReference type="HAMAP-Rule" id="MF_01895"/>
    </source>
</evidence>
<dbReference type="PROSITE" id="PS50126">
    <property type="entry name" value="S1"/>
    <property type="match status" value="1"/>
</dbReference>
<proteinExistence type="inferred from homology"/>
<dbReference type="InterPro" id="IPR050180">
    <property type="entry name" value="RNR_Ribonuclease"/>
</dbReference>
<dbReference type="EC" id="3.1.13.1" evidence="8"/>
<dbReference type="Pfam" id="PF17876">
    <property type="entry name" value="CSD2"/>
    <property type="match status" value="1"/>
</dbReference>
<gene>
    <name evidence="8 10" type="primary">rnr</name>
    <name evidence="10" type="ORF">FRX97_01655</name>
</gene>
<keyword evidence="11" id="KW-1185">Reference proteome</keyword>
<comment type="function">
    <text evidence="8">3'-5' exoribonuclease that releases 5'-nucleoside monophosphates and is involved in maturation of structured RNAs.</text>
</comment>
<dbReference type="PROSITE" id="PS01175">
    <property type="entry name" value="RIBONUCLEASE_II"/>
    <property type="match status" value="1"/>
</dbReference>
<comment type="caution">
    <text evidence="10">The sequence shown here is derived from an EMBL/GenBank/DDBJ whole genome shotgun (WGS) entry which is preliminary data.</text>
</comment>
<evidence type="ECO:0000256" key="6">
    <source>
        <dbReference type="ARBA" id="ARBA00022839"/>
    </source>
</evidence>
<dbReference type="OrthoDB" id="9764149at2"/>
<accession>A0A5C6VLM1</accession>
<organism evidence="10 11">
    <name type="scientific">Luteibaculum oceani</name>
    <dbReference type="NCBI Taxonomy" id="1294296"/>
    <lineage>
        <taxon>Bacteria</taxon>
        <taxon>Pseudomonadati</taxon>
        <taxon>Bacteroidota</taxon>
        <taxon>Flavobacteriia</taxon>
        <taxon>Flavobacteriales</taxon>
        <taxon>Luteibaculaceae</taxon>
        <taxon>Luteibaculum</taxon>
    </lineage>
</organism>
<dbReference type="InterPro" id="IPR004476">
    <property type="entry name" value="RNase_II/RNase_R"/>
</dbReference>
<name>A0A5C6VLM1_9FLAO</name>
<dbReference type="Pfam" id="PF08206">
    <property type="entry name" value="OB_RNB"/>
    <property type="match status" value="1"/>
</dbReference>
<dbReference type="GO" id="GO:0006402">
    <property type="term" value="P:mRNA catabolic process"/>
    <property type="evidence" value="ECO:0007669"/>
    <property type="project" value="TreeGrafter"/>
</dbReference>
<keyword evidence="7 8" id="KW-0694">RNA-binding</keyword>
<dbReference type="InterPro" id="IPR012340">
    <property type="entry name" value="NA-bd_OB-fold"/>
</dbReference>
<dbReference type="CDD" id="cd04471">
    <property type="entry name" value="S1_RNase_R"/>
    <property type="match status" value="1"/>
</dbReference>
<keyword evidence="5 8" id="KW-0378">Hydrolase</keyword>
<dbReference type="NCBIfam" id="TIGR00358">
    <property type="entry name" value="3_prime_RNase"/>
    <property type="match status" value="1"/>
</dbReference>
<dbReference type="GO" id="GO:0008859">
    <property type="term" value="F:exoribonuclease II activity"/>
    <property type="evidence" value="ECO:0007669"/>
    <property type="project" value="UniProtKB-UniRule"/>
</dbReference>
<dbReference type="InterPro" id="IPR003029">
    <property type="entry name" value="S1_domain"/>
</dbReference>
<dbReference type="InterPro" id="IPR022966">
    <property type="entry name" value="RNase_II/R_CS"/>
</dbReference>
<dbReference type="PANTHER" id="PTHR23355:SF9">
    <property type="entry name" value="DIS3-LIKE EXONUCLEASE 2"/>
    <property type="match status" value="1"/>
</dbReference>
<dbReference type="HAMAP" id="MF_01895">
    <property type="entry name" value="RNase_R"/>
    <property type="match status" value="1"/>
</dbReference>
<dbReference type="SMART" id="SM00316">
    <property type="entry name" value="S1"/>
    <property type="match status" value="1"/>
</dbReference>
<evidence type="ECO:0000259" key="9">
    <source>
        <dbReference type="PROSITE" id="PS50126"/>
    </source>
</evidence>
<dbReference type="AlphaFoldDB" id="A0A5C6VLM1"/>
<evidence type="ECO:0000313" key="10">
    <source>
        <dbReference type="EMBL" id="TXC85356.1"/>
    </source>
</evidence>
<comment type="similarity">
    <text evidence="8">Belongs to the RNR ribonuclease family. RNase R subfamily.</text>
</comment>
<dbReference type="InterPro" id="IPR040476">
    <property type="entry name" value="CSD2"/>
</dbReference>
<feature type="domain" description="S1 motif" evidence="9">
    <location>
        <begin position="625"/>
        <end position="706"/>
    </location>
</feature>
<evidence type="ECO:0000256" key="7">
    <source>
        <dbReference type="ARBA" id="ARBA00022884"/>
    </source>
</evidence>
<keyword evidence="3 8" id="KW-0963">Cytoplasm</keyword>
<evidence type="ECO:0000256" key="2">
    <source>
        <dbReference type="ARBA" id="ARBA00004496"/>
    </source>
</evidence>
<dbReference type="PANTHER" id="PTHR23355">
    <property type="entry name" value="RIBONUCLEASE"/>
    <property type="match status" value="1"/>
</dbReference>
<dbReference type="InterPro" id="IPR011805">
    <property type="entry name" value="RNase_R"/>
</dbReference>
<dbReference type="InterPro" id="IPR001900">
    <property type="entry name" value="RNase_II/R"/>
</dbReference>
<dbReference type="Pfam" id="PF00575">
    <property type="entry name" value="S1"/>
    <property type="match status" value="1"/>
</dbReference>
<comment type="subcellular location">
    <subcellularLocation>
        <location evidence="2 8">Cytoplasm</location>
    </subcellularLocation>
</comment>
<reference evidence="10 11" key="1">
    <citation type="submission" date="2019-08" db="EMBL/GenBank/DDBJ databases">
        <title>Genome of Luteibaculum oceani JCM 18817.</title>
        <authorList>
            <person name="Bowman J.P."/>
        </authorList>
    </citation>
    <scope>NUCLEOTIDE SEQUENCE [LARGE SCALE GENOMIC DNA]</scope>
    <source>
        <strain evidence="10 11">JCM 18817</strain>
    </source>
</reference>
<evidence type="ECO:0000313" key="11">
    <source>
        <dbReference type="Proteomes" id="UP000321168"/>
    </source>
</evidence>
<comment type="catalytic activity">
    <reaction evidence="1 8">
        <text>Exonucleolytic cleavage in the 3'- to 5'-direction to yield nucleoside 5'-phosphates.</text>
        <dbReference type="EC" id="3.1.13.1"/>
    </reaction>
</comment>
<dbReference type="Proteomes" id="UP000321168">
    <property type="component" value="Unassembled WGS sequence"/>
</dbReference>
<dbReference type="GO" id="GO:0005829">
    <property type="term" value="C:cytosol"/>
    <property type="evidence" value="ECO:0007669"/>
    <property type="project" value="TreeGrafter"/>
</dbReference>
<dbReference type="GO" id="GO:0003723">
    <property type="term" value="F:RNA binding"/>
    <property type="evidence" value="ECO:0007669"/>
    <property type="project" value="UniProtKB-UniRule"/>
</dbReference>
<sequence length="713" mass="81822">MAKKESLSDQKINEFLEKGIKQLFKYHSHQSFNYKQIASRLEIRDKLTRERVIKILKTLVEKEFLVDNGRGRFKLNPEKSNFVGKIEITKKGSGYFIMEDGKDLFISARNTGTAFDGDIVKVKSASKRGRSEYFVTEIVERNRKIFTGIVHLNDKFAFVEPDDPKINADFFVPEGAMPSKIEDGQKVVLEFLEWKNPDKNPVGKIIQVLGFPGDNEAEIHAVIATYNLPTKFPKKVVEEANQLYKQDHKKEYKNRRDYRDVTTFTIDPHDAKDFDDALSVKYLENGCYEIGVHIADVTHFLQPDTALDKEAIKRATSVYLVDRVIPMLPEVLSNDLCSLRPEEDRFAFSAIFTLNDEAKVLDKWFGKTVIHSNRRFAYEEAQEIIEGKSGDLDKEILLLDGLAKKLREKRLKNGAIEFGGEEVKFVLDKNAKPKEVVVKSSKDANKLIEEFMLLANRKVAEEIGKKEGKAKTFVYRVHDKPDEDKLASLKSFLSYFGLKLQHVKGKAAAFALNRLLKSVEGKSYEGIVKNLAIRSMAKAEYSTENIGHYGLAFEHYTHFTSPIRRYPDVMVHRLLQHYLAGGKSAYEKEFALLCRHCSNQEKNATEAERASIKYMQVLFMVEHVGEEFDGVVTGITPWGFFVELEKTKCEGLVSLDNMDDDHYHFDDRKHKLVGKRYGREIHFGDRVLVKVLNADIIEKKLDFSLVDVYENFD</sequence>
<dbReference type="SUPFAM" id="SSF50249">
    <property type="entry name" value="Nucleic acid-binding proteins"/>
    <property type="match status" value="3"/>
</dbReference>
<dbReference type="Pfam" id="PF00773">
    <property type="entry name" value="RNB"/>
    <property type="match status" value="1"/>
</dbReference>
<keyword evidence="4 8" id="KW-0540">Nuclease</keyword>
<evidence type="ECO:0000256" key="1">
    <source>
        <dbReference type="ARBA" id="ARBA00001849"/>
    </source>
</evidence>
<keyword evidence="6 8" id="KW-0269">Exonuclease</keyword>
<dbReference type="EMBL" id="VORB01000001">
    <property type="protein sequence ID" value="TXC85356.1"/>
    <property type="molecule type" value="Genomic_DNA"/>
</dbReference>
<dbReference type="InterPro" id="IPR013223">
    <property type="entry name" value="RNase_B_OB_dom"/>
</dbReference>
<dbReference type="SMART" id="SM00955">
    <property type="entry name" value="RNB"/>
    <property type="match status" value="1"/>
</dbReference>